<name>A0A0A9AIB3_ARUDO</name>
<protein>
    <submittedName>
        <fullName evidence="2">Uncharacterized protein</fullName>
    </submittedName>
</protein>
<evidence type="ECO:0000256" key="1">
    <source>
        <dbReference type="SAM" id="SignalP"/>
    </source>
</evidence>
<organism evidence="2">
    <name type="scientific">Arundo donax</name>
    <name type="common">Giant reed</name>
    <name type="synonym">Donax arundinaceus</name>
    <dbReference type="NCBI Taxonomy" id="35708"/>
    <lineage>
        <taxon>Eukaryota</taxon>
        <taxon>Viridiplantae</taxon>
        <taxon>Streptophyta</taxon>
        <taxon>Embryophyta</taxon>
        <taxon>Tracheophyta</taxon>
        <taxon>Spermatophyta</taxon>
        <taxon>Magnoliopsida</taxon>
        <taxon>Liliopsida</taxon>
        <taxon>Poales</taxon>
        <taxon>Poaceae</taxon>
        <taxon>PACMAD clade</taxon>
        <taxon>Arundinoideae</taxon>
        <taxon>Arundineae</taxon>
        <taxon>Arundo</taxon>
    </lineage>
</organism>
<reference evidence="2" key="1">
    <citation type="submission" date="2014-09" db="EMBL/GenBank/DDBJ databases">
        <authorList>
            <person name="Magalhaes I.L.F."/>
            <person name="Oliveira U."/>
            <person name="Santos F.R."/>
            <person name="Vidigal T.H.D.A."/>
            <person name="Brescovit A.D."/>
            <person name="Santos A.J."/>
        </authorList>
    </citation>
    <scope>NUCLEOTIDE SEQUENCE</scope>
    <source>
        <tissue evidence="2">Shoot tissue taken approximately 20 cm above the soil surface</tissue>
    </source>
</reference>
<feature type="signal peptide" evidence="1">
    <location>
        <begin position="1"/>
        <end position="19"/>
    </location>
</feature>
<reference evidence="2" key="2">
    <citation type="journal article" date="2015" name="Data Brief">
        <title>Shoot transcriptome of the giant reed, Arundo donax.</title>
        <authorList>
            <person name="Barrero R.A."/>
            <person name="Guerrero F.D."/>
            <person name="Moolhuijzen P."/>
            <person name="Goolsby J.A."/>
            <person name="Tidwell J."/>
            <person name="Bellgard S.E."/>
            <person name="Bellgard M.I."/>
        </authorList>
    </citation>
    <scope>NUCLEOTIDE SEQUENCE</scope>
    <source>
        <tissue evidence="2">Shoot tissue taken approximately 20 cm above the soil surface</tissue>
    </source>
</reference>
<evidence type="ECO:0000313" key="2">
    <source>
        <dbReference type="EMBL" id="JAD49583.1"/>
    </source>
</evidence>
<feature type="chain" id="PRO_5002060245" evidence="1">
    <location>
        <begin position="20"/>
        <end position="40"/>
    </location>
</feature>
<proteinExistence type="predicted"/>
<keyword evidence="1" id="KW-0732">Signal</keyword>
<accession>A0A0A9AIB3</accession>
<sequence length="40" mass="4651">MCRMSTWVLSFLLAANEHALNLQSDLDEYYASIHRHKGQT</sequence>
<dbReference type="AlphaFoldDB" id="A0A0A9AIB3"/>
<dbReference type="EMBL" id="GBRH01248312">
    <property type="protein sequence ID" value="JAD49583.1"/>
    <property type="molecule type" value="Transcribed_RNA"/>
</dbReference>